<proteinExistence type="inferred from homology"/>
<feature type="transmembrane region" description="Helical" evidence="8">
    <location>
        <begin position="98"/>
        <end position="116"/>
    </location>
</feature>
<dbReference type="PANTHER" id="PTHR33573:SF50">
    <property type="entry name" value="CASP-LIKE PROTEIN 4A3"/>
    <property type="match status" value="1"/>
</dbReference>
<evidence type="ECO:0000256" key="1">
    <source>
        <dbReference type="ARBA" id="ARBA00004651"/>
    </source>
</evidence>
<feature type="compositionally biased region" description="Low complexity" evidence="9">
    <location>
        <begin position="1"/>
        <end position="17"/>
    </location>
</feature>
<evidence type="ECO:0000313" key="11">
    <source>
        <dbReference type="EMBL" id="THU51177.1"/>
    </source>
</evidence>
<evidence type="ECO:0000313" key="12">
    <source>
        <dbReference type="Proteomes" id="UP000317650"/>
    </source>
</evidence>
<evidence type="ECO:0000256" key="6">
    <source>
        <dbReference type="ARBA" id="ARBA00022989"/>
    </source>
</evidence>
<dbReference type="Proteomes" id="UP000317650">
    <property type="component" value="Chromosome 6"/>
</dbReference>
<evidence type="ECO:0000256" key="7">
    <source>
        <dbReference type="ARBA" id="ARBA00023136"/>
    </source>
</evidence>
<evidence type="ECO:0000256" key="5">
    <source>
        <dbReference type="ARBA" id="ARBA00022692"/>
    </source>
</evidence>
<feature type="transmembrane region" description="Helical" evidence="8">
    <location>
        <begin position="215"/>
        <end position="235"/>
    </location>
</feature>
<dbReference type="Pfam" id="PF04535">
    <property type="entry name" value="CASP_dom"/>
    <property type="match status" value="1"/>
</dbReference>
<dbReference type="AlphaFoldDB" id="A0A4S8IR87"/>
<accession>A0A4S8IR87</accession>
<comment type="caution">
    <text evidence="11">The sequence shown here is derived from an EMBL/GenBank/DDBJ whole genome shotgun (WGS) entry which is preliminary data.</text>
</comment>
<evidence type="ECO:0000256" key="8">
    <source>
        <dbReference type="RuleBase" id="RU361233"/>
    </source>
</evidence>
<comment type="similarity">
    <text evidence="2 8">Belongs to the Casparian strip membrane proteins (CASP) family.</text>
</comment>
<keyword evidence="12" id="KW-1185">Reference proteome</keyword>
<keyword evidence="6 8" id="KW-1133">Transmembrane helix</keyword>
<feature type="transmembrane region" description="Helical" evidence="8">
    <location>
        <begin position="175"/>
        <end position="195"/>
    </location>
</feature>
<dbReference type="InterPro" id="IPR006702">
    <property type="entry name" value="CASP_dom"/>
</dbReference>
<evidence type="ECO:0000256" key="3">
    <source>
        <dbReference type="ARBA" id="ARBA00011489"/>
    </source>
</evidence>
<dbReference type="STRING" id="52838.A0A4S8IR87"/>
<organism evidence="11 12">
    <name type="scientific">Musa balbisiana</name>
    <name type="common">Banana</name>
    <dbReference type="NCBI Taxonomy" id="52838"/>
    <lineage>
        <taxon>Eukaryota</taxon>
        <taxon>Viridiplantae</taxon>
        <taxon>Streptophyta</taxon>
        <taxon>Embryophyta</taxon>
        <taxon>Tracheophyta</taxon>
        <taxon>Spermatophyta</taxon>
        <taxon>Magnoliopsida</taxon>
        <taxon>Liliopsida</taxon>
        <taxon>Zingiberales</taxon>
        <taxon>Musaceae</taxon>
        <taxon>Musa</taxon>
    </lineage>
</organism>
<comment type="subunit">
    <text evidence="3 8">Homodimer and heterodimers.</text>
</comment>
<feature type="domain" description="Casparian strip membrane protein" evidence="10">
    <location>
        <begin position="93"/>
        <end position="228"/>
    </location>
</feature>
<evidence type="ECO:0000256" key="4">
    <source>
        <dbReference type="ARBA" id="ARBA00022475"/>
    </source>
</evidence>
<dbReference type="GO" id="GO:0005886">
    <property type="term" value="C:plasma membrane"/>
    <property type="evidence" value="ECO:0007669"/>
    <property type="project" value="UniProtKB-SubCell"/>
</dbReference>
<sequence length="249" mass="26589">MSSPERSPSPEAESEAPPRAPQNTPEKPASPEPAMMALAIVDRLSQEDMAVDVKVVGGGVSGGEGDRGLGNGCCAARKAESGLGAVPGILRRRAVTRAAFGLRVSAALLSLVSFSVMAADSTEGWAGDSFGRYSEYRYLVCVNAIAFAYSAFQAYTKVHYLILKKLIIRRPISYYFDLSMDQVLAYLLMSASSAAASRNDLWISRFGADEFMDMANGSIAISFLAFVALASSSLISARNLFTWNSNATL</sequence>
<evidence type="ECO:0000256" key="2">
    <source>
        <dbReference type="ARBA" id="ARBA00007651"/>
    </source>
</evidence>
<keyword evidence="7 8" id="KW-0472">Membrane</keyword>
<evidence type="ECO:0000256" key="9">
    <source>
        <dbReference type="SAM" id="MobiDB-lite"/>
    </source>
</evidence>
<comment type="subcellular location">
    <subcellularLocation>
        <location evidence="1 8">Cell membrane</location>
        <topology evidence="1 8">Multi-pass membrane protein</topology>
    </subcellularLocation>
</comment>
<protein>
    <recommendedName>
        <fullName evidence="8">CASP-like protein</fullName>
    </recommendedName>
</protein>
<dbReference type="EMBL" id="PYDT01000009">
    <property type="protein sequence ID" value="THU51177.1"/>
    <property type="molecule type" value="Genomic_DNA"/>
</dbReference>
<keyword evidence="5 8" id="KW-0812">Transmembrane</keyword>
<name>A0A4S8IR87_MUSBA</name>
<gene>
    <name evidence="11" type="ORF">C4D60_Mb06t28260</name>
</gene>
<feature type="transmembrane region" description="Helical" evidence="8">
    <location>
        <begin position="136"/>
        <end position="155"/>
    </location>
</feature>
<feature type="region of interest" description="Disordered" evidence="9">
    <location>
        <begin position="1"/>
        <end position="32"/>
    </location>
</feature>
<dbReference type="PANTHER" id="PTHR33573">
    <property type="entry name" value="CASP-LIKE PROTEIN 4A4"/>
    <property type="match status" value="1"/>
</dbReference>
<reference evidence="11 12" key="1">
    <citation type="journal article" date="2019" name="Nat. Plants">
        <title>Genome sequencing of Musa balbisiana reveals subgenome evolution and function divergence in polyploid bananas.</title>
        <authorList>
            <person name="Yao X."/>
        </authorList>
    </citation>
    <scope>NUCLEOTIDE SEQUENCE [LARGE SCALE GENOMIC DNA]</scope>
    <source>
        <strain evidence="12">cv. DH-PKW</strain>
        <tissue evidence="11">Leaves</tissue>
    </source>
</reference>
<keyword evidence="4 8" id="KW-1003">Cell membrane</keyword>
<evidence type="ECO:0000259" key="10">
    <source>
        <dbReference type="Pfam" id="PF04535"/>
    </source>
</evidence>